<comment type="similarity">
    <text evidence="7">Belongs to the exonuclease superfamily. TREX family.</text>
</comment>
<sequence>MPIRLFCNCIKGPFLKMNNTRGIKTFVFLDIETTGLPQMENNQTKITELCMVAVEASHIQLGVFPRVQNKLNLCFNPRKLVSLESEEMTGLSNTILEHQCKFSSDTVKVLNSFLDHNQQPLCLVAHNGNFFDFPILRKEIEKTGSSLTDEVLCIDSLPMFKQMYFEEARKCEPKPHVSSMRDYLTISVETTEEVDVQDSGLTEKVQQIKNINETTPKKQIIEVFPSIPNPAKRMKMVSSKRNLDFGVSFKLSDIYSRLIKRSPIKEHQAEGDVMMLIMCASTLGDNFLNWANANATKFCDIPLMVAEKKIGT</sequence>
<dbReference type="PANTHER" id="PTHR13058:SF19">
    <property type="entry name" value="LD40940P"/>
    <property type="match status" value="1"/>
</dbReference>
<comment type="cofactor">
    <cofactor evidence="1">
        <name>Mg(2+)</name>
        <dbReference type="ChEBI" id="CHEBI:18420"/>
    </cofactor>
</comment>
<keyword evidence="3" id="KW-0479">Metal-binding</keyword>
<dbReference type="GO" id="GO:0008296">
    <property type="term" value="F:3'-5'-DNA exonuclease activity"/>
    <property type="evidence" value="ECO:0007669"/>
    <property type="project" value="TreeGrafter"/>
</dbReference>
<evidence type="ECO:0000256" key="7">
    <source>
        <dbReference type="ARBA" id="ARBA00025769"/>
    </source>
</evidence>
<feature type="domain" description="Exonuclease" evidence="8">
    <location>
        <begin position="25"/>
        <end position="203"/>
    </location>
</feature>
<dbReference type="EMBL" id="JANEYG010000002">
    <property type="protein sequence ID" value="KAJ8924702.1"/>
    <property type="molecule type" value="Genomic_DNA"/>
</dbReference>
<dbReference type="GO" id="GO:0046872">
    <property type="term" value="F:metal ion binding"/>
    <property type="evidence" value="ECO:0007669"/>
    <property type="project" value="UniProtKB-KW"/>
</dbReference>
<dbReference type="GO" id="GO:0005737">
    <property type="term" value="C:cytoplasm"/>
    <property type="evidence" value="ECO:0007669"/>
    <property type="project" value="TreeGrafter"/>
</dbReference>
<dbReference type="InterPro" id="IPR013520">
    <property type="entry name" value="Ribonucl_H"/>
</dbReference>
<dbReference type="InterPro" id="IPR040393">
    <property type="entry name" value="TREX1/2"/>
</dbReference>
<dbReference type="GO" id="GO:0006308">
    <property type="term" value="P:DNA catabolic process"/>
    <property type="evidence" value="ECO:0007669"/>
    <property type="project" value="TreeGrafter"/>
</dbReference>
<accession>A0AAV8WED2</accession>
<protein>
    <recommendedName>
        <fullName evidence="8">Exonuclease domain-containing protein</fullName>
    </recommendedName>
</protein>
<name>A0AAV8WED2_9CUCU</name>
<gene>
    <name evidence="9" type="ORF">NQ315_000853</name>
</gene>
<keyword evidence="4" id="KW-0378">Hydrolase</keyword>
<dbReference type="PANTHER" id="PTHR13058">
    <property type="entry name" value="THREE PRIME REPAIR EXONUCLEASE 1, 2"/>
    <property type="match status" value="1"/>
</dbReference>
<dbReference type="Pfam" id="PF00929">
    <property type="entry name" value="RNase_T"/>
    <property type="match status" value="1"/>
</dbReference>
<comment type="caution">
    <text evidence="9">The sequence shown here is derived from an EMBL/GenBank/DDBJ whole genome shotgun (WGS) entry which is preliminary data.</text>
</comment>
<dbReference type="InterPro" id="IPR012337">
    <property type="entry name" value="RNaseH-like_sf"/>
</dbReference>
<dbReference type="AlphaFoldDB" id="A0AAV8WED2"/>
<evidence type="ECO:0000313" key="9">
    <source>
        <dbReference type="EMBL" id="KAJ8924702.1"/>
    </source>
</evidence>
<evidence type="ECO:0000256" key="6">
    <source>
        <dbReference type="ARBA" id="ARBA00022842"/>
    </source>
</evidence>
<keyword evidence="6" id="KW-0460">Magnesium</keyword>
<evidence type="ECO:0000256" key="2">
    <source>
        <dbReference type="ARBA" id="ARBA00022722"/>
    </source>
</evidence>
<evidence type="ECO:0000256" key="4">
    <source>
        <dbReference type="ARBA" id="ARBA00022801"/>
    </source>
</evidence>
<keyword evidence="2" id="KW-0540">Nuclease</keyword>
<evidence type="ECO:0000256" key="3">
    <source>
        <dbReference type="ARBA" id="ARBA00022723"/>
    </source>
</evidence>
<proteinExistence type="inferred from homology"/>
<dbReference type="InterPro" id="IPR036397">
    <property type="entry name" value="RNaseH_sf"/>
</dbReference>
<dbReference type="Proteomes" id="UP001159042">
    <property type="component" value="Unassembled WGS sequence"/>
</dbReference>
<dbReference type="GO" id="GO:0003676">
    <property type="term" value="F:nucleic acid binding"/>
    <property type="evidence" value="ECO:0007669"/>
    <property type="project" value="InterPro"/>
</dbReference>
<dbReference type="SMART" id="SM00479">
    <property type="entry name" value="EXOIII"/>
    <property type="match status" value="1"/>
</dbReference>
<reference evidence="9 10" key="1">
    <citation type="journal article" date="2023" name="Insect Mol. Biol.">
        <title>Genome sequencing provides insights into the evolution of gene families encoding plant cell wall-degrading enzymes in longhorned beetles.</title>
        <authorList>
            <person name="Shin N.R."/>
            <person name="Okamura Y."/>
            <person name="Kirsch R."/>
            <person name="Pauchet Y."/>
        </authorList>
    </citation>
    <scope>NUCLEOTIDE SEQUENCE [LARGE SCALE GENOMIC DNA]</scope>
    <source>
        <strain evidence="9">EAD_L_NR</strain>
    </source>
</reference>
<evidence type="ECO:0000259" key="8">
    <source>
        <dbReference type="SMART" id="SM00479"/>
    </source>
</evidence>
<keyword evidence="5" id="KW-0269">Exonuclease</keyword>
<evidence type="ECO:0000256" key="1">
    <source>
        <dbReference type="ARBA" id="ARBA00001946"/>
    </source>
</evidence>
<keyword evidence="10" id="KW-1185">Reference proteome</keyword>
<dbReference type="Gene3D" id="3.30.420.10">
    <property type="entry name" value="Ribonuclease H-like superfamily/Ribonuclease H"/>
    <property type="match status" value="1"/>
</dbReference>
<evidence type="ECO:0000313" key="10">
    <source>
        <dbReference type="Proteomes" id="UP001159042"/>
    </source>
</evidence>
<evidence type="ECO:0000256" key="5">
    <source>
        <dbReference type="ARBA" id="ARBA00022839"/>
    </source>
</evidence>
<organism evidence="9 10">
    <name type="scientific">Exocentrus adspersus</name>
    <dbReference type="NCBI Taxonomy" id="1586481"/>
    <lineage>
        <taxon>Eukaryota</taxon>
        <taxon>Metazoa</taxon>
        <taxon>Ecdysozoa</taxon>
        <taxon>Arthropoda</taxon>
        <taxon>Hexapoda</taxon>
        <taxon>Insecta</taxon>
        <taxon>Pterygota</taxon>
        <taxon>Neoptera</taxon>
        <taxon>Endopterygota</taxon>
        <taxon>Coleoptera</taxon>
        <taxon>Polyphaga</taxon>
        <taxon>Cucujiformia</taxon>
        <taxon>Chrysomeloidea</taxon>
        <taxon>Cerambycidae</taxon>
        <taxon>Lamiinae</taxon>
        <taxon>Acanthocinini</taxon>
        <taxon>Exocentrus</taxon>
    </lineage>
</organism>
<dbReference type="SUPFAM" id="SSF53098">
    <property type="entry name" value="Ribonuclease H-like"/>
    <property type="match status" value="1"/>
</dbReference>